<feature type="chain" id="PRO_5047304903" evidence="1">
    <location>
        <begin position="22"/>
        <end position="511"/>
    </location>
</feature>
<dbReference type="EMBL" id="JBHTHU010000001">
    <property type="protein sequence ID" value="MFD0749044.1"/>
    <property type="molecule type" value="Genomic_DNA"/>
</dbReference>
<dbReference type="InterPro" id="IPR025584">
    <property type="entry name" value="Cthe_2159"/>
</dbReference>
<gene>
    <name evidence="2" type="ORF">ACFQZS_02750</name>
</gene>
<dbReference type="Proteomes" id="UP001596958">
    <property type="component" value="Unassembled WGS sequence"/>
</dbReference>
<proteinExistence type="predicted"/>
<accession>A0ABW2YS50</accession>
<dbReference type="PROSITE" id="PS51257">
    <property type="entry name" value="PROKAR_LIPOPROTEIN"/>
    <property type="match status" value="1"/>
</dbReference>
<evidence type="ECO:0000313" key="3">
    <source>
        <dbReference type="Proteomes" id="UP001596958"/>
    </source>
</evidence>
<keyword evidence="1" id="KW-0732">Signal</keyword>
<organism evidence="2 3">
    <name type="scientific">Mucilaginibacter calamicampi</name>
    <dbReference type="NCBI Taxonomy" id="1302352"/>
    <lineage>
        <taxon>Bacteria</taxon>
        <taxon>Pseudomonadati</taxon>
        <taxon>Bacteroidota</taxon>
        <taxon>Sphingobacteriia</taxon>
        <taxon>Sphingobacteriales</taxon>
        <taxon>Sphingobacteriaceae</taxon>
        <taxon>Mucilaginibacter</taxon>
    </lineage>
</organism>
<dbReference type="RefSeq" id="WP_377097070.1">
    <property type="nucleotide sequence ID" value="NZ_JBHTHU010000001.1"/>
</dbReference>
<protein>
    <submittedName>
        <fullName evidence="2">Carbohydrate-binding domain-containing protein</fullName>
    </submittedName>
</protein>
<evidence type="ECO:0000256" key="1">
    <source>
        <dbReference type="SAM" id="SignalP"/>
    </source>
</evidence>
<comment type="caution">
    <text evidence="2">The sequence shown here is derived from an EMBL/GenBank/DDBJ whole genome shotgun (WGS) entry which is preliminary data.</text>
</comment>
<dbReference type="Pfam" id="PF14262">
    <property type="entry name" value="Cthe_2159"/>
    <property type="match status" value="1"/>
</dbReference>
<evidence type="ECO:0000313" key="2">
    <source>
        <dbReference type="EMBL" id="MFD0749044.1"/>
    </source>
</evidence>
<feature type="signal peptide" evidence="1">
    <location>
        <begin position="1"/>
        <end position="21"/>
    </location>
</feature>
<name>A0ABW2YS50_9SPHI</name>
<keyword evidence="3" id="KW-1185">Reference proteome</keyword>
<sequence length="511" mass="51963">MNKISTNLTLALITLLFTALVSCKKGSSGGETPTPPVSTTAVIDSTGITKGTAEGSTAVGAEPGDLVENATFTSNVAITMNGTTATVTNPLVTGVSILQSGADLVIRSTVDNVEYTVTGTTTNGSLRIYSDFKFKLTLNNASITNDDGPAINIQSEKTAFIVLAAGTTNTLIDGTTYKKIGSEDAKGTVFSEGQIVFSGTGSVQITGNNKHGIVSDDHIRIRSGNVTVVNAKGDGIHANDYFVVDGGVVKITAKDDGLQVEQGFAIFNNGNTTINADDKGITLDYSGTDPLVVPYLNINGGALTVTSVGEALESLAAVTINKGDVKLVSQDDGINAGTAVYINGGSIYASSLGNDAVDSNGTFTMTGGKLVAIGSIAPEAGIDCDAHVLKITGGILVATGGATSAPSTTSTVRALVMSGANANQIVHIESADGVEALTFQAPKNYTTLLFASAKLKAGTVYNVYTEGSVSGSTVNFNGLFMSGTYNKGNKTSTTFTTTTVVTQSGGSISAG</sequence>
<reference evidence="3" key="1">
    <citation type="journal article" date="2019" name="Int. J. Syst. Evol. Microbiol.">
        <title>The Global Catalogue of Microorganisms (GCM) 10K type strain sequencing project: providing services to taxonomists for standard genome sequencing and annotation.</title>
        <authorList>
            <consortium name="The Broad Institute Genomics Platform"/>
            <consortium name="The Broad Institute Genome Sequencing Center for Infectious Disease"/>
            <person name="Wu L."/>
            <person name="Ma J."/>
        </authorList>
    </citation>
    <scope>NUCLEOTIDE SEQUENCE [LARGE SCALE GENOMIC DNA]</scope>
    <source>
        <strain evidence="3">CCUG 63418</strain>
    </source>
</reference>